<organism evidence="2">
    <name type="scientific">Microvirga ossetica</name>
    <dbReference type="NCBI Taxonomy" id="1882682"/>
    <lineage>
        <taxon>Bacteria</taxon>
        <taxon>Pseudomonadati</taxon>
        <taxon>Pseudomonadota</taxon>
        <taxon>Alphaproteobacteria</taxon>
        <taxon>Hyphomicrobiales</taxon>
        <taxon>Methylobacteriaceae</taxon>
        <taxon>Microvirga</taxon>
    </lineage>
</organism>
<dbReference type="PANTHER" id="PTHR33055">
    <property type="entry name" value="TRANSPOSASE FOR INSERTION SEQUENCE ELEMENT IS1111A"/>
    <property type="match status" value="1"/>
</dbReference>
<proteinExistence type="predicted"/>
<dbReference type="AlphaFoldDB" id="A0A1B2EQA7"/>
<dbReference type="InterPro" id="IPR047650">
    <property type="entry name" value="Transpos_IS110"/>
</dbReference>
<name>A0A1B2EQA7_9HYPH</name>
<dbReference type="GO" id="GO:0003677">
    <property type="term" value="F:DNA binding"/>
    <property type="evidence" value="ECO:0007669"/>
    <property type="project" value="InterPro"/>
</dbReference>
<dbReference type="OrthoDB" id="7459855at2"/>
<dbReference type="InterPro" id="IPR003346">
    <property type="entry name" value="Transposase_20"/>
</dbReference>
<gene>
    <name evidence="2" type="ORF">BB934_27725</name>
</gene>
<keyword evidence="2" id="KW-0614">Plasmid</keyword>
<accession>A0A1B2EQA7</accession>
<dbReference type="GO" id="GO:0004803">
    <property type="term" value="F:transposase activity"/>
    <property type="evidence" value="ECO:0007669"/>
    <property type="project" value="InterPro"/>
</dbReference>
<dbReference type="GO" id="GO:0006313">
    <property type="term" value="P:DNA transposition"/>
    <property type="evidence" value="ECO:0007669"/>
    <property type="project" value="InterPro"/>
</dbReference>
<feature type="domain" description="Transposase IS116/IS110/IS902 C-terminal" evidence="1">
    <location>
        <begin position="2"/>
        <end position="80"/>
    </location>
</feature>
<dbReference type="Pfam" id="PF02371">
    <property type="entry name" value="Transposase_20"/>
    <property type="match status" value="1"/>
</dbReference>
<sequence>MLMGLKGLGAEFASVLLSEGLFRTFSNRKEVAAYAGLVPTRWRSRSVSHEQGISKAGNARLRTSMIQLAWLWLRHQPHSRLTQWLYTRVEL</sequence>
<geneLocation type="plasmid" evidence="2">
    <name>unnamed1</name>
</geneLocation>
<evidence type="ECO:0000259" key="1">
    <source>
        <dbReference type="Pfam" id="PF02371"/>
    </source>
</evidence>
<reference evidence="2" key="1">
    <citation type="submission" date="2016-07" db="EMBL/GenBank/DDBJ databases">
        <title>Microvirga ossetica sp. nov. a new species of rhizobia isolated from root nodules of the legume species Vicia alpestris Steven originated from North Ossetia region in the Caucasus.</title>
        <authorList>
            <person name="Safronova V.I."/>
            <person name="Kuznetsova I.G."/>
            <person name="Sazanova A.L."/>
            <person name="Belimov A."/>
            <person name="Andronov E."/>
            <person name="Osledkin Y.S."/>
            <person name="Onishchuk O.P."/>
            <person name="Kurchak O.N."/>
            <person name="Shaposhnikov A.I."/>
            <person name="Willems A."/>
            <person name="Tikhonovich I.A."/>
        </authorList>
    </citation>
    <scope>NUCLEOTIDE SEQUENCE [LARGE SCALE GENOMIC DNA]</scope>
    <source>
        <strain evidence="2">V5/3M</strain>
        <plasmid evidence="2">unnamed1</plasmid>
    </source>
</reference>
<protein>
    <recommendedName>
        <fullName evidence="1">Transposase IS116/IS110/IS902 C-terminal domain-containing protein</fullName>
    </recommendedName>
</protein>
<dbReference type="KEGG" id="moc:BB934_27725"/>
<dbReference type="EMBL" id="CP016617">
    <property type="protein sequence ID" value="ANY82151.1"/>
    <property type="molecule type" value="Genomic_DNA"/>
</dbReference>
<evidence type="ECO:0000313" key="2">
    <source>
        <dbReference type="EMBL" id="ANY82151.1"/>
    </source>
</evidence>
<dbReference type="PANTHER" id="PTHR33055:SF3">
    <property type="entry name" value="PUTATIVE TRANSPOSASE FOR IS117-RELATED"/>
    <property type="match status" value="1"/>
</dbReference>